<evidence type="ECO:0000313" key="2">
    <source>
        <dbReference type="Proteomes" id="UP000240608"/>
    </source>
</evidence>
<dbReference type="EMBL" id="PYVU01000023">
    <property type="protein sequence ID" value="PTB97125.1"/>
    <property type="molecule type" value="Genomic_DNA"/>
</dbReference>
<dbReference type="Proteomes" id="UP000240608">
    <property type="component" value="Unassembled WGS sequence"/>
</dbReference>
<sequence>MLREPRLFQDLGCLPDQPSTVILLPDKSENEVRPKANEAWLYKLASPGTRILVRFTKRV</sequence>
<accession>A0A2T4DTH9</accession>
<proteinExistence type="predicted"/>
<gene>
    <name evidence="1" type="ORF">C9994_04195</name>
</gene>
<name>A0A2T4DTH9_9BACT</name>
<reference evidence="1 2" key="1">
    <citation type="submission" date="2018-03" db="EMBL/GenBank/DDBJ databases">
        <title>Cross-interface Injection: A General Nanoliter Liquid Handling Method Applied to Single Cells Genome Amplification Automated Nanoliter Liquid Handling Applied to Single Cell Multiple Displacement Amplification.</title>
        <authorList>
            <person name="Yun J."/>
            <person name="Xu P."/>
            <person name="Xu J."/>
            <person name="Dai X."/>
            <person name="Wang Y."/>
            <person name="Zheng X."/>
            <person name="Cao C."/>
            <person name="Yi Q."/>
            <person name="Zhu Y."/>
            <person name="Wang L."/>
            <person name="Dong Z."/>
            <person name="Huang Y."/>
            <person name="Huang L."/>
            <person name="Du W."/>
        </authorList>
    </citation>
    <scope>NUCLEOTIDE SEQUENCE [LARGE SCALE GENOMIC DNA]</scope>
    <source>
        <strain evidence="1 2">Z-D1-2</strain>
    </source>
</reference>
<comment type="caution">
    <text evidence="1">The sequence shown here is derived from an EMBL/GenBank/DDBJ whole genome shotgun (WGS) entry which is preliminary data.</text>
</comment>
<protein>
    <submittedName>
        <fullName evidence="1">Uncharacterized protein</fullName>
    </submittedName>
</protein>
<organism evidence="1 2">
    <name type="scientific">Marivirga lumbricoides</name>
    <dbReference type="NCBI Taxonomy" id="1046115"/>
    <lineage>
        <taxon>Bacteria</taxon>
        <taxon>Pseudomonadati</taxon>
        <taxon>Bacteroidota</taxon>
        <taxon>Cytophagia</taxon>
        <taxon>Cytophagales</taxon>
        <taxon>Marivirgaceae</taxon>
        <taxon>Marivirga</taxon>
    </lineage>
</organism>
<dbReference type="AlphaFoldDB" id="A0A2T4DTH9"/>
<evidence type="ECO:0000313" key="1">
    <source>
        <dbReference type="EMBL" id="PTB97125.1"/>
    </source>
</evidence>